<organism evidence="1 4">
    <name type="scientific">European catfish virus</name>
    <dbReference type="NCBI Taxonomy" id="84739"/>
    <lineage>
        <taxon>Viruses</taxon>
        <taxon>Varidnaviria</taxon>
        <taxon>Bamfordvirae</taxon>
        <taxon>Nucleocytoviricota</taxon>
        <taxon>Megaviricetes</taxon>
        <taxon>Pimascovirales</taxon>
        <taxon>Pimascovirales incertae sedis</taxon>
        <taxon>Iridoviridae</taxon>
        <taxon>Alphairidovirinae</taxon>
        <taxon>Ranavirus</taxon>
        <taxon>Ranavirus perca1</taxon>
        <taxon>Epizootic haematopoietic necrosis virus</taxon>
    </lineage>
</organism>
<dbReference type="KEGG" id="vg:12977943"/>
<proteinExistence type="predicted"/>
<protein>
    <submittedName>
        <fullName evidence="1">Uncharacterized protein</fullName>
    </submittedName>
</protein>
<dbReference type="Proteomes" id="UP000118593">
    <property type="component" value="Segment"/>
</dbReference>
<dbReference type="EMBL" id="JQ724856">
    <property type="protein sequence ID" value="AFJ52358.1"/>
    <property type="molecule type" value="Genomic_DNA"/>
</dbReference>
<sequence>MSVPLLFVSSQRTSLTSPRCPCGALTASLQKSLGADDRRQSKTVKG</sequence>
<dbReference type="RefSeq" id="YP_006347666.1">
    <property type="nucleotide sequence ID" value="NC_017940.1"/>
</dbReference>
<evidence type="ECO:0000313" key="2">
    <source>
        <dbReference type="EMBL" id="AMZ04904.1"/>
    </source>
</evidence>
<gene>
    <name evidence="1" type="primary">74R</name>
</gene>
<reference evidence="5 6" key="2">
    <citation type="submission" date="2015-11" db="EMBL/GenBank/DDBJ databases">
        <authorList>
            <person name="Horvath B."/>
        </authorList>
    </citation>
    <scope>NUCLEOTIDE SEQUENCE [LARGE SCALE GENOMIC DNA]</scope>
</reference>
<evidence type="ECO:0000313" key="1">
    <source>
        <dbReference type="EMBL" id="AFJ52358.1"/>
    </source>
</evidence>
<dbReference type="EMBL" id="KT989885">
    <property type="protein sequence ID" value="AMZ05040.1"/>
    <property type="molecule type" value="Genomic_DNA"/>
</dbReference>
<dbReference type="EMBL" id="KT989884">
    <property type="protein sequence ID" value="AMZ04904.1"/>
    <property type="molecule type" value="Genomic_DNA"/>
</dbReference>
<evidence type="ECO:0000313" key="4">
    <source>
        <dbReference type="Proteomes" id="UP000118593"/>
    </source>
</evidence>
<evidence type="ECO:0000313" key="6">
    <source>
        <dbReference type="Proteomes" id="UP000149504"/>
    </source>
</evidence>
<accession>I2BFQ5</accession>
<dbReference type="Proteomes" id="UP000149504">
    <property type="component" value="Segment"/>
</dbReference>
<reference evidence="2" key="3">
    <citation type="journal article" date="2016" name="Infect. Genet. Evol.">
        <title>Whole genome sequencing and phylogenetic characterization of brown bullhead (Ameiurus nebulosus) origin ranavirus strains from independent disease outbreaks.</title>
        <authorList>
            <person name="Feher E."/>
            <person name="Doszpoly A."/>
            <person name="Horvath B."/>
            <person name="Marton S."/>
            <person name="Forro B."/>
            <person name="Farkas S.L."/>
            <person name="Banyai K."/>
            <person name="Juhasz T."/>
        </authorList>
    </citation>
    <scope>NUCLEOTIDE SEQUENCE</scope>
    <source>
        <strain evidence="2">13051/2012</strain>
        <strain evidence="3">14612/2012</strain>
    </source>
</reference>
<name>I2BFQ5_9VIRU</name>
<evidence type="ECO:0000313" key="5">
    <source>
        <dbReference type="Proteomes" id="UP000149128"/>
    </source>
</evidence>
<dbReference type="Proteomes" id="UP000149128">
    <property type="component" value="Segment"/>
</dbReference>
<dbReference type="GeneID" id="12977943"/>
<evidence type="ECO:0000313" key="3">
    <source>
        <dbReference type="EMBL" id="AMZ05040.1"/>
    </source>
</evidence>
<reference evidence="1 4" key="1">
    <citation type="journal article" date="2012" name="J. Virol.">
        <title>Complete genome sequence of European sheatfish virus.</title>
        <authorList>
            <person name="Lopez-Bueno A."/>
            <person name="Mavian C."/>
            <person name="Alcami A."/>
            <person name="Alejo A."/>
        </authorList>
    </citation>
    <scope>NUCLEOTIDE SEQUENCE [LARGE SCALE GENOMIC DNA]</scope>
    <source>
        <strain evidence="1">Valdeolmos</strain>
    </source>
</reference>